<evidence type="ECO:0000256" key="1">
    <source>
        <dbReference type="ARBA" id="ARBA00022630"/>
    </source>
</evidence>
<dbReference type="Gene3D" id="1.10.540.10">
    <property type="entry name" value="Acyl-CoA dehydrogenase/oxidase, N-terminal domain"/>
    <property type="match status" value="1"/>
</dbReference>
<dbReference type="PANTHER" id="PTHR43884">
    <property type="entry name" value="ACYL-COA DEHYDROGENASE"/>
    <property type="match status" value="1"/>
</dbReference>
<accession>A0A286T6T1</accession>
<evidence type="ECO:0000256" key="2">
    <source>
        <dbReference type="ARBA" id="ARBA00022827"/>
    </source>
</evidence>
<dbReference type="SUPFAM" id="SSF47203">
    <property type="entry name" value="Acyl-CoA dehydrogenase C-terminal domain-like"/>
    <property type="match status" value="1"/>
</dbReference>
<dbReference type="InterPro" id="IPR046373">
    <property type="entry name" value="Acyl-CoA_Oxase/DH_mid-dom_sf"/>
</dbReference>
<dbReference type="InterPro" id="IPR036250">
    <property type="entry name" value="AcylCo_DH-like_C"/>
</dbReference>
<evidence type="ECO:0000256" key="3">
    <source>
        <dbReference type="ARBA" id="ARBA00023002"/>
    </source>
</evidence>
<protein>
    <submittedName>
        <fullName evidence="4">Acyl-CoA dehydrogenase</fullName>
    </submittedName>
</protein>
<gene>
    <name evidence="4" type="primary">tlsN</name>
</gene>
<dbReference type="InterPro" id="IPR009100">
    <property type="entry name" value="AcylCoA_DH/oxidase_NM_dom_sf"/>
</dbReference>
<dbReference type="AlphaFoldDB" id="A0A286T6T1"/>
<dbReference type="GO" id="GO:0050660">
    <property type="term" value="F:flavin adenine dinucleotide binding"/>
    <property type="evidence" value="ECO:0007669"/>
    <property type="project" value="InterPro"/>
</dbReference>
<proteinExistence type="predicted"/>
<keyword evidence="2" id="KW-0274">FAD</keyword>
<dbReference type="GO" id="GO:0003995">
    <property type="term" value="F:acyl-CoA dehydrogenase activity"/>
    <property type="evidence" value="ECO:0007669"/>
    <property type="project" value="TreeGrafter"/>
</dbReference>
<dbReference type="PANTHER" id="PTHR43884:SF20">
    <property type="entry name" value="ACYL-COA DEHYDROGENASE FADE28"/>
    <property type="match status" value="1"/>
</dbReference>
<dbReference type="InterPro" id="IPR037069">
    <property type="entry name" value="AcylCoA_DH/ox_N_sf"/>
</dbReference>
<name>A0A286T6T1_STRAQ</name>
<organism evidence="4">
    <name type="scientific">Streptomyces anulatus</name>
    <name type="common">Streptomyces chrysomallus</name>
    <dbReference type="NCBI Taxonomy" id="1892"/>
    <lineage>
        <taxon>Bacteria</taxon>
        <taxon>Bacillati</taxon>
        <taxon>Actinomycetota</taxon>
        <taxon>Actinomycetes</taxon>
        <taxon>Kitasatosporales</taxon>
        <taxon>Streptomycetaceae</taxon>
        <taxon>Streptomyces</taxon>
    </lineage>
</organism>
<evidence type="ECO:0000313" key="4">
    <source>
        <dbReference type="EMBL" id="BBA31816.1"/>
    </source>
</evidence>
<dbReference type="EMBL" id="LC318724">
    <property type="protein sequence ID" value="BBA31816.1"/>
    <property type="molecule type" value="Genomic_DNA"/>
</dbReference>
<dbReference type="Gene3D" id="2.40.110.10">
    <property type="entry name" value="Butyryl-CoA Dehydrogenase, subunit A, domain 2"/>
    <property type="match status" value="1"/>
</dbReference>
<keyword evidence="3" id="KW-0560">Oxidoreductase</keyword>
<sequence length="396" mass="40858">MSRAGERAAASLTAAFLAPDRALLEHHLPGLDGQLAAVDLRTLERPGSPAVDLFRGSGAPALFVPEEYSGLGVGLRDGVRIQRAIGSRAPSLAVASTMHHFSVASLTGWDSQEGGMEWLIAEAVARHSMLVASGAAEARPGSGILNPAMSARPVAGGVLVSGSKKPCSLSRSMDLLFATLRVGTPDGERCAVAVIPADSPGLSCRPFWRSDILAGAQSDELVLDDVFVPGRLVSDVGPVGTTTDALRRSMVWFELLIAASYVGMAAALVERAVRAPRTDTRRLADLAVGLEAATYALEGVAARSDADEEPATLLGPALTVRFAAQDAVLDVAATAADALGGGAFITSPDVAYLCAAVRCLAFHPPSRTAATDALVAHLRGESVGMDPVERPGDGKP</sequence>
<reference evidence="4" key="1">
    <citation type="journal article" date="2017" name="Sci. Rep.">
        <title>Identification of a gene cluster for telomestatin biosynthesis and heterologous expression using a specific promoter in a clean host.</title>
        <authorList>
            <person name="Amagai K."/>
            <person name="Ikeda H."/>
            <person name="Hashimoto J."/>
            <person name="Kozone I."/>
            <person name="Izumikawa M."/>
            <person name="Kudo F."/>
            <person name="Eguchi T."/>
            <person name="Nakamura T."/>
            <person name="Osada H."/>
            <person name="Takahashi S."/>
            <person name="Shin-ya K."/>
        </authorList>
    </citation>
    <scope>NUCLEOTIDE SEQUENCE</scope>
    <source>
        <strain evidence="4">3533-SV4</strain>
    </source>
</reference>
<keyword evidence="1" id="KW-0285">Flavoprotein</keyword>
<dbReference type="SUPFAM" id="SSF56645">
    <property type="entry name" value="Acyl-CoA dehydrogenase NM domain-like"/>
    <property type="match status" value="1"/>
</dbReference>